<dbReference type="EMBL" id="QWGB01000014">
    <property type="protein sequence ID" value="RIJ20322.1"/>
    <property type="molecule type" value="Genomic_DNA"/>
</dbReference>
<keyword evidence="2" id="KW-1185">Reference proteome</keyword>
<protein>
    <submittedName>
        <fullName evidence="1">Uncharacterized protein</fullName>
    </submittedName>
</protein>
<sequence length="104" mass="12047">MEIYSARVVVGSNLCRCDVIYHDDEYWLVAEWLDTPSEGWSSPARLVGLRGVDHKILQGNDPRIVVSYSLPTFLFDTQTPLPQEHEYEVWDLPPIRIRDKRGMS</sequence>
<gene>
    <name evidence="1" type="ORF">D1224_14415</name>
</gene>
<evidence type="ECO:0000313" key="2">
    <source>
        <dbReference type="Proteomes" id="UP000265431"/>
    </source>
</evidence>
<dbReference type="Proteomes" id="UP000265431">
    <property type="component" value="Unassembled WGS sequence"/>
</dbReference>
<comment type="caution">
    <text evidence="1">The sequence shown here is derived from an EMBL/GenBank/DDBJ whole genome shotgun (WGS) entry which is preliminary data.</text>
</comment>
<evidence type="ECO:0000313" key="1">
    <source>
        <dbReference type="EMBL" id="RIJ20322.1"/>
    </source>
</evidence>
<accession>A0A399QRN1</accession>
<organism evidence="1 2">
    <name type="scientific">Henriciella barbarensis</name>
    <dbReference type="NCBI Taxonomy" id="86342"/>
    <lineage>
        <taxon>Bacteria</taxon>
        <taxon>Pseudomonadati</taxon>
        <taxon>Pseudomonadota</taxon>
        <taxon>Alphaproteobacteria</taxon>
        <taxon>Hyphomonadales</taxon>
        <taxon>Hyphomonadaceae</taxon>
        <taxon>Henriciella</taxon>
    </lineage>
</organism>
<reference evidence="1 2" key="1">
    <citation type="submission" date="2018-08" db="EMBL/GenBank/DDBJ databases">
        <title>Henriciella mobilis sp. nov., isolated from seawater.</title>
        <authorList>
            <person name="Cheng H."/>
            <person name="Wu Y.-H."/>
            <person name="Xu X.-W."/>
            <person name="Guo L.-L."/>
        </authorList>
    </citation>
    <scope>NUCLEOTIDE SEQUENCE [LARGE SCALE GENOMIC DNA]</scope>
    <source>
        <strain evidence="1 2">CCUG66934</strain>
    </source>
</reference>
<dbReference type="AlphaFoldDB" id="A0A399QRN1"/>
<proteinExistence type="predicted"/>
<name>A0A399QRN1_9PROT</name>